<dbReference type="EMBL" id="KF900777">
    <property type="protein sequence ID" value="AIF06656.1"/>
    <property type="molecule type" value="Genomic_DNA"/>
</dbReference>
<name>A0A075GRQ4_9EURY</name>
<proteinExistence type="predicted"/>
<sequence>MLKILYPGKSKDAAKLIPHDYTGSLINGHLAPTFRAIIVVLLPLIVTVFLTPAPDASALTVRAFPNIILPFLFLSFDCNITNFLAIIATCCDCCGKESTVWPAGNLG</sequence>
<protein>
    <submittedName>
        <fullName evidence="2">Uncharacterized protein</fullName>
    </submittedName>
</protein>
<evidence type="ECO:0000313" key="2">
    <source>
        <dbReference type="EMBL" id="AIF06656.1"/>
    </source>
</evidence>
<accession>A0A075GRQ4</accession>
<dbReference type="AlphaFoldDB" id="A0A075GRQ4"/>
<feature type="transmembrane region" description="Helical" evidence="1">
    <location>
        <begin position="33"/>
        <end position="51"/>
    </location>
</feature>
<keyword evidence="1" id="KW-0472">Membrane</keyword>
<feature type="transmembrane region" description="Helical" evidence="1">
    <location>
        <begin position="63"/>
        <end position="88"/>
    </location>
</feature>
<organism evidence="2">
    <name type="scientific">uncultured marine group II/III euryarchaeote KM3_194_G04</name>
    <dbReference type="NCBI Taxonomy" id="1457969"/>
    <lineage>
        <taxon>Archaea</taxon>
        <taxon>Methanobacteriati</taxon>
        <taxon>Methanobacteriota</taxon>
        <taxon>environmental samples</taxon>
    </lineage>
</organism>
<keyword evidence="1" id="KW-0812">Transmembrane</keyword>
<evidence type="ECO:0000256" key="1">
    <source>
        <dbReference type="SAM" id="Phobius"/>
    </source>
</evidence>
<reference evidence="2" key="1">
    <citation type="journal article" date="2014" name="Genome Biol. Evol.">
        <title>Pangenome evidence for extensive interdomain horizontal transfer affecting lineage core and shell genes in uncultured planktonic thaumarchaeota and euryarchaeota.</title>
        <authorList>
            <person name="Deschamps P."/>
            <person name="Zivanovic Y."/>
            <person name="Moreira D."/>
            <person name="Rodriguez-Valera F."/>
            <person name="Lopez-Garcia P."/>
        </authorList>
    </citation>
    <scope>NUCLEOTIDE SEQUENCE</scope>
</reference>
<keyword evidence="1" id="KW-1133">Transmembrane helix</keyword>